<evidence type="ECO:0000256" key="7">
    <source>
        <dbReference type="SAM" id="MobiDB-lite"/>
    </source>
</evidence>
<evidence type="ECO:0000256" key="6">
    <source>
        <dbReference type="PROSITE-ProRule" id="PRU00125"/>
    </source>
</evidence>
<feature type="domain" description="PDZ" evidence="9">
    <location>
        <begin position="31"/>
        <end position="113"/>
    </location>
</feature>
<evidence type="ECO:0000256" key="5">
    <source>
        <dbReference type="ARBA" id="ARBA00023038"/>
    </source>
</evidence>
<dbReference type="PANTHER" id="PTHR24214:SF38">
    <property type="entry name" value="PDZ AND LIM DOMAIN PROTEIN ZASP-RELATED"/>
    <property type="match status" value="1"/>
</dbReference>
<dbReference type="PROSITE" id="PS00478">
    <property type="entry name" value="LIM_DOMAIN_1"/>
    <property type="match status" value="2"/>
</dbReference>
<feature type="compositionally biased region" description="Polar residues" evidence="7">
    <location>
        <begin position="859"/>
        <end position="874"/>
    </location>
</feature>
<dbReference type="GO" id="GO:0031941">
    <property type="term" value="C:filamentous actin"/>
    <property type="evidence" value="ECO:0007669"/>
    <property type="project" value="TreeGrafter"/>
</dbReference>
<dbReference type="SMART" id="SM00735">
    <property type="entry name" value="ZM"/>
    <property type="match status" value="1"/>
</dbReference>
<dbReference type="Gene3D" id="2.30.42.10">
    <property type="match status" value="1"/>
</dbReference>
<dbReference type="InterPro" id="IPR036034">
    <property type="entry name" value="PDZ_sf"/>
</dbReference>
<dbReference type="FunFam" id="2.30.42.10:FF:000118">
    <property type="entry name" value="Uncharacterized protein, isoform Z"/>
    <property type="match status" value="1"/>
</dbReference>
<feature type="domain" description="LIM zinc-binding" evidence="8">
    <location>
        <begin position="2439"/>
        <end position="2494"/>
    </location>
</feature>
<feature type="compositionally biased region" description="Low complexity" evidence="7">
    <location>
        <begin position="388"/>
        <end position="419"/>
    </location>
</feature>
<feature type="region of interest" description="Disordered" evidence="7">
    <location>
        <begin position="591"/>
        <end position="629"/>
    </location>
</feature>
<evidence type="ECO:0000259" key="8">
    <source>
        <dbReference type="PROSITE" id="PS50023"/>
    </source>
</evidence>
<feature type="region of interest" description="Disordered" evidence="7">
    <location>
        <begin position="2117"/>
        <end position="2149"/>
    </location>
</feature>
<name>A0A7R8UDJ3_HERIL</name>
<feature type="region of interest" description="Disordered" evidence="7">
    <location>
        <begin position="2238"/>
        <end position="2302"/>
    </location>
</feature>
<feature type="compositionally biased region" description="Pro residues" evidence="7">
    <location>
        <begin position="473"/>
        <end position="484"/>
    </location>
</feature>
<evidence type="ECO:0000256" key="2">
    <source>
        <dbReference type="ARBA" id="ARBA00022490"/>
    </source>
</evidence>
<feature type="compositionally biased region" description="Polar residues" evidence="7">
    <location>
        <begin position="2283"/>
        <end position="2302"/>
    </location>
</feature>
<keyword evidence="3 6" id="KW-0479">Metal-binding</keyword>
<feature type="compositionally biased region" description="Polar residues" evidence="7">
    <location>
        <begin position="1361"/>
        <end position="1370"/>
    </location>
</feature>
<evidence type="ECO:0000313" key="11">
    <source>
        <dbReference type="Proteomes" id="UP000594454"/>
    </source>
</evidence>
<dbReference type="CDD" id="cd08368">
    <property type="entry name" value="LIM"/>
    <property type="match status" value="1"/>
</dbReference>
<feature type="region of interest" description="Disordered" evidence="7">
    <location>
        <begin position="1988"/>
        <end position="2057"/>
    </location>
</feature>
<dbReference type="SUPFAM" id="SSF57716">
    <property type="entry name" value="Glucocorticoid receptor-like (DNA-binding domain)"/>
    <property type="match status" value="3"/>
</dbReference>
<feature type="compositionally biased region" description="Polar residues" evidence="7">
    <location>
        <begin position="434"/>
        <end position="446"/>
    </location>
</feature>
<gene>
    <name evidence="10" type="ORF">HERILL_LOCUS1273</name>
</gene>
<feature type="compositionally biased region" description="Low complexity" evidence="7">
    <location>
        <begin position="882"/>
        <end position="898"/>
    </location>
</feature>
<feature type="compositionally biased region" description="Basic and acidic residues" evidence="7">
    <location>
        <begin position="1726"/>
        <end position="1741"/>
    </location>
</feature>
<evidence type="ECO:0000259" key="9">
    <source>
        <dbReference type="PROSITE" id="PS50106"/>
    </source>
</evidence>
<dbReference type="GO" id="GO:0005912">
    <property type="term" value="C:adherens junction"/>
    <property type="evidence" value="ECO:0007669"/>
    <property type="project" value="TreeGrafter"/>
</dbReference>
<feature type="domain" description="LIM zinc-binding" evidence="8">
    <location>
        <begin position="2379"/>
        <end position="2438"/>
    </location>
</feature>
<feature type="domain" description="LIM zinc-binding" evidence="8">
    <location>
        <begin position="276"/>
        <end position="337"/>
    </location>
</feature>
<feature type="region of interest" description="Disordered" evidence="7">
    <location>
        <begin position="541"/>
        <end position="567"/>
    </location>
</feature>
<dbReference type="InterPro" id="IPR001478">
    <property type="entry name" value="PDZ"/>
</dbReference>
<evidence type="ECO:0000313" key="10">
    <source>
        <dbReference type="EMBL" id="CAD7077977.1"/>
    </source>
</evidence>
<dbReference type="InterPro" id="IPR031847">
    <property type="entry name" value="PDLI1-4/Zasp-like_mid"/>
</dbReference>
<evidence type="ECO:0000256" key="4">
    <source>
        <dbReference type="ARBA" id="ARBA00022833"/>
    </source>
</evidence>
<dbReference type="CDD" id="cd09461">
    <property type="entry name" value="LIM3_Enigma_like_1"/>
    <property type="match status" value="1"/>
</dbReference>
<dbReference type="GO" id="GO:0051371">
    <property type="term" value="F:muscle alpha-actinin binding"/>
    <property type="evidence" value="ECO:0007669"/>
    <property type="project" value="TreeGrafter"/>
</dbReference>
<dbReference type="CDD" id="cd09455">
    <property type="entry name" value="LIM1_Enigma_like_1"/>
    <property type="match status" value="1"/>
</dbReference>
<feature type="compositionally biased region" description="Polar residues" evidence="7">
    <location>
        <begin position="1988"/>
        <end position="2002"/>
    </location>
</feature>
<keyword evidence="2" id="KW-0963">Cytoplasm</keyword>
<feature type="compositionally biased region" description="Polar residues" evidence="7">
    <location>
        <begin position="2119"/>
        <end position="2139"/>
    </location>
</feature>
<feature type="region of interest" description="Disordered" evidence="7">
    <location>
        <begin position="388"/>
        <end position="451"/>
    </location>
</feature>
<accession>A0A7R8UDJ3</accession>
<evidence type="ECO:0008006" key="12">
    <source>
        <dbReference type="Google" id="ProtNLM"/>
    </source>
</evidence>
<dbReference type="PROSITE" id="PS50023">
    <property type="entry name" value="LIM_DOMAIN_2"/>
    <property type="match status" value="3"/>
</dbReference>
<dbReference type="Proteomes" id="UP000594454">
    <property type="component" value="Chromosome 1"/>
</dbReference>
<feature type="region of interest" description="Disordered" evidence="7">
    <location>
        <begin position="836"/>
        <end position="898"/>
    </location>
</feature>
<dbReference type="InterPro" id="IPR050604">
    <property type="entry name" value="PDZ-LIM_domain"/>
</dbReference>
<dbReference type="PROSITE" id="PS50106">
    <property type="entry name" value="PDZ"/>
    <property type="match status" value="1"/>
</dbReference>
<feature type="region of interest" description="Disordered" evidence="7">
    <location>
        <begin position="1493"/>
        <end position="1520"/>
    </location>
</feature>
<comment type="subcellular location">
    <subcellularLocation>
        <location evidence="1">Cytoplasm</location>
    </subcellularLocation>
</comment>
<dbReference type="GO" id="GO:0030036">
    <property type="term" value="P:actin cytoskeleton organization"/>
    <property type="evidence" value="ECO:0007669"/>
    <property type="project" value="TreeGrafter"/>
</dbReference>
<reference evidence="10 11" key="1">
    <citation type="submission" date="2020-11" db="EMBL/GenBank/DDBJ databases">
        <authorList>
            <person name="Wallbank WR R."/>
            <person name="Pardo Diaz C."/>
            <person name="Kozak K."/>
            <person name="Martin S."/>
            <person name="Jiggins C."/>
            <person name="Moest M."/>
            <person name="Warren A I."/>
            <person name="Generalovic N T."/>
            <person name="Byers J.R.P. K."/>
            <person name="Montejo-Kovacevich G."/>
            <person name="Yen C E."/>
        </authorList>
    </citation>
    <scope>NUCLEOTIDE SEQUENCE [LARGE SCALE GENOMIC DNA]</scope>
</reference>
<dbReference type="FunCoup" id="A0A7R8UDJ3">
    <property type="interactions" value="3"/>
</dbReference>
<feature type="compositionally biased region" description="Low complexity" evidence="7">
    <location>
        <begin position="1508"/>
        <end position="1518"/>
    </location>
</feature>
<dbReference type="GO" id="GO:0001725">
    <property type="term" value="C:stress fiber"/>
    <property type="evidence" value="ECO:0007669"/>
    <property type="project" value="TreeGrafter"/>
</dbReference>
<dbReference type="Pfam" id="PF00412">
    <property type="entry name" value="LIM"/>
    <property type="match status" value="4"/>
</dbReference>
<dbReference type="OrthoDB" id="5911912at2759"/>
<dbReference type="PANTHER" id="PTHR24214">
    <property type="entry name" value="PDZ AND LIM DOMAIN PROTEIN ZASP"/>
    <property type="match status" value="1"/>
</dbReference>
<dbReference type="SMART" id="SM00132">
    <property type="entry name" value="LIM"/>
    <property type="match status" value="4"/>
</dbReference>
<feature type="region of interest" description="Disordered" evidence="7">
    <location>
        <begin position="236"/>
        <end position="272"/>
    </location>
</feature>
<protein>
    <recommendedName>
        <fullName evidence="12">PDZ and LIM domain protein Zasp</fullName>
    </recommendedName>
</protein>
<proteinExistence type="predicted"/>
<sequence length="2494" mass="272925">MESPQVADGDYFEFLRVVDKTFQDMAGQLSTIRLSRYDAQPWGFRLQGGLDFGTPLIVQKVNGGSLAEQAGLLAGDALLKVNNVDVYNMRHKDAQDLIVRSGNSFDITIQRGGSVWRPQVTPTGSLPSPSSHIANSVPTVTKTSLSHKPQEVRHIGSGYNSAARPFSSVNGSDGQVKSIVNKQYNTPVGIYSEEAIAETLSAQAEVLAGGVLGVNFKKNEKIYNAANSEVLKMLHEQENDPEPDTQGPASPVTKHVTAPIDRPKAPNTGGLPTGQNICAECERLIVGVFVRIKDKNLHSECFKCATCGTNLKNQGYFNFNNKLYCDIHARLAAMNNPPKGTEGYTPVPIKPATKLSASTISAALDSHTQHNGSGHESNANITSIMSPLSHTHSRTSSSSSSIHSSAGISSSHSTMSSLSPDKSTMSPEKLSPAHSRQSSENGSTNVFGHHQLHPISGAGAIRTNSRTMSPVMSSPPPPPPPPLPFDSISPPAATITYSNELTINHKRNENDVNNGSKINNNGVVECSANGGQKPNNGGCISNGYTNGGHDSHSGSINGAPETGGDSGQHVLPQTNVYNKFLKKYANKMQSDFLDGSNHKSNPATTPSTTTRPTEITTSKSDKINDSSENNNLVKMASTLSTPFSSTTNGYVENGESIYGTIRPESRRKSNEDFKYVTLDGSVIRSVIPPGKGVKTNYKLNTGYGGPKPFNSSPMSPPMRGPQSPSTYPPPTSVQSWDQPRSQPKSQINPYATLPRTTGHSQGRFNTYKPGFNTYREESRQQCLTYEQQIHEQEQYHQERSVFEEDLEIIEANRPQPGHFMWPPPVDENRCTPTATPLYIPPPGTQHVVPKPVTEKPPEQQWQSRSAPELTSGQQKGVEIESSSDSYTSTSTTTTTTSEEYQRMYQAQVQAYQMQQAYEQSCSEMDYHMDMEVAATYQDQSFSSANYYSSQSGRKSAQECVEYISGPVSTYHLIDLVRAATPKPETPPPKPPRKVEFSDEIRIQQTEKSVTENTSEMTKAIKEKYEEMQQNQRKEKSQEDQTSKTTEEDLRIERAEVSADNRKFAATPEIKIEIPEVKPIPPSNIPNPVPKEWVSPMVKALTTAPDKPVEIAETSQSEATRTFESVQFKVEEDIKEEKTVQTESTKLATEPQILHEEPPKGSFLTKTMTTAPTDKIKFVERSDEPISLPEETQPYMPPPIDMKPYYRDDYRPKSPFLDALTIAPDRSYTPYGHDVCSQLLDLPTAKEKLTMVDALTVAPPRCYTPLNSSNATTLAEEQKKEKGKYQYYTKDENVTKQSIDTEINRQISAFANVKGSNGNTTFQPRRESLNSHATNTNHSLIPQNQSIQSQRQDSHQSQDRITNTQKQSMFQSVSSATTASAVATSYHSMNQTSCSKTSTTCKKEQQQQQCQTSTATKQQHHQQTEHDFEQKISFPPPPGPMAKKMVLSGLHKPDSIPQYQRNWTVLPSQRPVRTPEPPELKENVPLAFVETPTPRELTPSIEPSAQMKTTTSNNTASSSYQQHEATLTATKVSESRQQQYQQIQQSKEQMSRSTLPIIVTENDAPVTMAFQSLDVDHGESQSRPYTPSLINKPAPIIPYYQTPAKLVAEECSATQARLYDPRSPSPLPDRARSPAPGPPPNPLSAIRAPRLKEPSYEVAPNYRPPIQAGSITTGQSYYGTQQAQFQTVEQGNVVSHYQTGYQAGSQSFIDKPEVVQQRQIGNTTIQTREKESKMNEENRSAMETKSTTQVGNMQIERRRKVVEEFEHTQTAKSIEIRKTHGDDSKQTTQYHQAGRTGFVANQARRLSNLEQEISSVSSQSQAISARAANLAESSDSIFPHYKSPEPDSKFPIKTYLPPHDEPSRATYVVSADATNKLVGNSAAHKADTSAKVASHTYATLSSQQQHQSFSQGQSISSGAAKSSITNASSSISSAAATSSAASATFGTDASKLTTTTSTAIPVPAFKLPTPFTSTGGPSADQLLNNANQQAPPLAQSQATTNNAAYKPPTSGLGPAGFKAPPPPTSSISVPNVVNDPYPASAGPTSKGGAFGATSAPKRGRGILNKAVGPGVRIPMCGCCHAQISLPAIADDNPQISRKVGDADTFDLPPPPPPLPGALSTVDSQSQAVKPVKTVSTTGNRTAKPFRPGPATEMLTSTLEKVDINDKQKFRDEAGKIISAMLESRLAQQTNQSLTKDLDTDHPMKKIIDVCDKPQPNQHSVDVSGEANGKQTAGLTLEVSPDGKILSGSPTEFGPSESVVYRNKSTNPTGKRELSTHAFDRRSYIDTNSNNQETSNPEVNGNTENTTTLVSDLKDGKEPVCCQCNTKITRGPFITALGRIWCPDHFVCVNANCRRPLQDIGFVEEKGELYCEFCFERYLAPTCSKCANKIKGDCLNAIGKHYHPECFTCSYCGKLFGNSPFFLEEGEPYCEADWNELFTTKCFACGFPVEAGDRWVEALNHNYHSQCFNCTMCKKNLEGQSFYNKGGRPFCKNHAR</sequence>
<dbReference type="GO" id="GO:0046872">
    <property type="term" value="F:metal ion binding"/>
    <property type="evidence" value="ECO:0007669"/>
    <property type="project" value="UniProtKB-KW"/>
</dbReference>
<evidence type="ECO:0000256" key="3">
    <source>
        <dbReference type="ARBA" id="ARBA00022723"/>
    </source>
</evidence>
<feature type="region of interest" description="Disordered" evidence="7">
    <location>
        <begin position="466"/>
        <end position="492"/>
    </location>
</feature>
<dbReference type="GO" id="GO:0061061">
    <property type="term" value="P:muscle structure development"/>
    <property type="evidence" value="ECO:0007669"/>
    <property type="project" value="TreeGrafter"/>
</dbReference>
<dbReference type="SMART" id="SM00228">
    <property type="entry name" value="PDZ"/>
    <property type="match status" value="1"/>
</dbReference>
<dbReference type="InterPro" id="IPR006643">
    <property type="entry name" value="Zasp-like_motif"/>
</dbReference>
<dbReference type="FunFam" id="2.10.110.10:FF:000069">
    <property type="entry name" value="Uncharacterized protein, isoform Z"/>
    <property type="match status" value="1"/>
</dbReference>
<feature type="compositionally biased region" description="Polar residues" evidence="7">
    <location>
        <begin position="1331"/>
        <end position="1343"/>
    </location>
</feature>
<feature type="compositionally biased region" description="Low complexity" evidence="7">
    <location>
        <begin position="600"/>
        <end position="618"/>
    </location>
</feature>
<dbReference type="GO" id="GO:0007507">
    <property type="term" value="P:heart development"/>
    <property type="evidence" value="ECO:0007669"/>
    <property type="project" value="TreeGrafter"/>
</dbReference>
<feature type="region of interest" description="Disordered" evidence="7">
    <location>
        <begin position="1331"/>
        <end position="1371"/>
    </location>
</feature>
<feature type="region of interest" description="Disordered" evidence="7">
    <location>
        <begin position="1411"/>
        <end position="1440"/>
    </location>
</feature>
<dbReference type="InterPro" id="IPR001781">
    <property type="entry name" value="Znf_LIM"/>
</dbReference>
<evidence type="ECO:0000256" key="1">
    <source>
        <dbReference type="ARBA" id="ARBA00004496"/>
    </source>
</evidence>
<dbReference type="Pfam" id="PF15936">
    <property type="entry name" value="DUF4749"/>
    <property type="match status" value="1"/>
</dbReference>
<feature type="region of interest" description="Disordered" evidence="7">
    <location>
        <begin position="1726"/>
        <end position="1750"/>
    </location>
</feature>
<organism evidence="10 11">
    <name type="scientific">Hermetia illucens</name>
    <name type="common">Black soldier fly</name>
    <dbReference type="NCBI Taxonomy" id="343691"/>
    <lineage>
        <taxon>Eukaryota</taxon>
        <taxon>Metazoa</taxon>
        <taxon>Ecdysozoa</taxon>
        <taxon>Arthropoda</taxon>
        <taxon>Hexapoda</taxon>
        <taxon>Insecta</taxon>
        <taxon>Pterygota</taxon>
        <taxon>Neoptera</taxon>
        <taxon>Endopterygota</taxon>
        <taxon>Diptera</taxon>
        <taxon>Brachycera</taxon>
        <taxon>Stratiomyomorpha</taxon>
        <taxon>Stratiomyidae</taxon>
        <taxon>Hermetiinae</taxon>
        <taxon>Hermetia</taxon>
    </lineage>
</organism>
<dbReference type="EMBL" id="LR899009">
    <property type="protein sequence ID" value="CAD7077977.1"/>
    <property type="molecule type" value="Genomic_DNA"/>
</dbReference>
<feature type="region of interest" description="Disordered" evidence="7">
    <location>
        <begin position="1025"/>
        <end position="1049"/>
    </location>
</feature>
<feature type="compositionally biased region" description="Basic and acidic residues" evidence="7">
    <location>
        <begin position="2268"/>
        <end position="2282"/>
    </location>
</feature>
<dbReference type="Pfam" id="PF00595">
    <property type="entry name" value="PDZ"/>
    <property type="match status" value="1"/>
</dbReference>
<feature type="compositionally biased region" description="Polar residues" evidence="7">
    <location>
        <begin position="736"/>
        <end position="764"/>
    </location>
</feature>
<dbReference type="CDD" id="cd09360">
    <property type="entry name" value="LIM_ALP_like"/>
    <property type="match status" value="1"/>
</dbReference>
<dbReference type="InParanoid" id="A0A7R8UDJ3"/>
<feature type="region of interest" description="Disordered" evidence="7">
    <location>
        <begin position="704"/>
        <end position="764"/>
    </location>
</feature>
<dbReference type="SUPFAM" id="SSF50156">
    <property type="entry name" value="PDZ domain-like"/>
    <property type="match status" value="1"/>
</dbReference>
<keyword evidence="11" id="KW-1185">Reference proteome</keyword>
<dbReference type="FunFam" id="2.10.110.10:FF:000060">
    <property type="entry name" value="Uncharacterized protein, isoform Z"/>
    <property type="match status" value="1"/>
</dbReference>
<dbReference type="Gene3D" id="2.10.110.10">
    <property type="entry name" value="Cysteine Rich Protein"/>
    <property type="match status" value="4"/>
</dbReference>
<keyword evidence="5 6" id="KW-0440">LIM domain</keyword>
<dbReference type="CDD" id="cd23068">
    <property type="entry name" value="PDZ_ZASP52-like"/>
    <property type="match status" value="1"/>
</dbReference>
<dbReference type="GO" id="GO:0003779">
    <property type="term" value="F:actin binding"/>
    <property type="evidence" value="ECO:0007669"/>
    <property type="project" value="TreeGrafter"/>
</dbReference>
<keyword evidence="4 6" id="KW-0862">Zinc</keyword>
<dbReference type="FunFam" id="2.10.110.10:FF:000067">
    <property type="entry name" value="Uncharacterized protein, isoform Z"/>
    <property type="match status" value="1"/>
</dbReference>
<dbReference type="GO" id="GO:0030018">
    <property type="term" value="C:Z disc"/>
    <property type="evidence" value="ECO:0007669"/>
    <property type="project" value="TreeGrafter"/>
</dbReference>
<feature type="region of interest" description="Disordered" evidence="7">
    <location>
        <begin position="1616"/>
        <end position="1646"/>
    </location>
</feature>
<dbReference type="FunFam" id="2.10.110.10:FF:000073">
    <property type="entry name" value="Uncharacterized protein, isoform Z"/>
    <property type="match status" value="1"/>
</dbReference>